<feature type="domain" description="CCHC-type" evidence="3">
    <location>
        <begin position="247"/>
        <end position="262"/>
    </location>
</feature>
<evidence type="ECO:0000256" key="2">
    <source>
        <dbReference type="SAM" id="MobiDB-lite"/>
    </source>
</evidence>
<feature type="compositionally biased region" description="Polar residues" evidence="2">
    <location>
        <begin position="351"/>
        <end position="370"/>
    </location>
</feature>
<evidence type="ECO:0000256" key="1">
    <source>
        <dbReference type="PROSITE-ProRule" id="PRU00047"/>
    </source>
</evidence>
<dbReference type="SUPFAM" id="SSF57756">
    <property type="entry name" value="Retrovirus zinc finger-like domains"/>
    <property type="match status" value="1"/>
</dbReference>
<dbReference type="InterPro" id="IPR001878">
    <property type="entry name" value="Znf_CCHC"/>
</dbReference>
<dbReference type="GO" id="GO:0008270">
    <property type="term" value="F:zinc ion binding"/>
    <property type="evidence" value="ECO:0007669"/>
    <property type="project" value="UniProtKB-KW"/>
</dbReference>
<keyword evidence="1" id="KW-0863">Zinc-finger</keyword>
<evidence type="ECO:0000259" key="3">
    <source>
        <dbReference type="PROSITE" id="PS50158"/>
    </source>
</evidence>
<feature type="compositionally biased region" description="Polar residues" evidence="2">
    <location>
        <begin position="311"/>
        <end position="326"/>
    </location>
</feature>
<protein>
    <recommendedName>
        <fullName evidence="3">CCHC-type domain-containing protein</fullName>
    </recommendedName>
</protein>
<gene>
    <name evidence="4" type="ORF">Tci_485722</name>
</gene>
<dbReference type="InterPro" id="IPR054722">
    <property type="entry name" value="PolX-like_BBD"/>
</dbReference>
<dbReference type="AlphaFoldDB" id="A0A699I719"/>
<feature type="non-terminal residue" evidence="4">
    <location>
        <position position="543"/>
    </location>
</feature>
<evidence type="ECO:0000313" key="4">
    <source>
        <dbReference type="EMBL" id="GEZ13749.1"/>
    </source>
</evidence>
<sequence length="543" mass="61041">MKLVLPQYAVSIKKILCIRACTHQRPQRNEVQYAVSREAQYVVILNGDSPIPTRVVDGVVQPVAPTTTEQRLAGKNKLKERGTLLMALLDKHQLKFNIYKDAKSLMEAIEKRFGGNKETKKVQKTLLKQQYENFTGSSSKSLDQIYDRLQKLISQLEILGESLSQEDINLKFLRILPTEWRTHTLIWRNKIDLEDQISVVTSVSAASTKVPVSAFPNVDNLSDARTGRNLGANGTTSIGFNMSKVECYNCHKRGHFAKECRSPRADEEPTNYDLMAFTSSSSSSFDNEPDLVFSDAPTAHETVLSVLNVEPSTTKPNKDLSQSNRPSAPIIEDWVSDSEDESEGEHMPTQKAPSFVQTSKHVKTPKSSVKQFEHSIPAENLRTDIPKSRGHRHIWNKLACFVRKSLTHLIKDCGYYEKRIVQKPIRNHVIRGTHQHYARMIHPHPHQHVVPTAVLTRSRLVLLTASRPVTTAAPQTKVQHQRPTKHGVIKGNPQHALKDKGVIDSGCSRHMTRNISYLSNFEEINRGYVAFGGNSKGGKITGK</sequence>
<comment type="caution">
    <text evidence="4">The sequence shown here is derived from an EMBL/GenBank/DDBJ whole genome shotgun (WGS) entry which is preliminary data.</text>
</comment>
<keyword evidence="1" id="KW-0479">Metal-binding</keyword>
<dbReference type="Pfam" id="PF22936">
    <property type="entry name" value="Pol_BBD"/>
    <property type="match status" value="1"/>
</dbReference>
<feature type="compositionally biased region" description="Basic residues" evidence="2">
    <location>
        <begin position="479"/>
        <end position="488"/>
    </location>
</feature>
<feature type="region of interest" description="Disordered" evidence="2">
    <location>
        <begin position="311"/>
        <end position="330"/>
    </location>
</feature>
<proteinExistence type="predicted"/>
<dbReference type="InterPro" id="IPR036875">
    <property type="entry name" value="Znf_CCHC_sf"/>
</dbReference>
<keyword evidence="1" id="KW-0862">Zinc</keyword>
<feature type="region of interest" description="Disordered" evidence="2">
    <location>
        <begin position="471"/>
        <end position="492"/>
    </location>
</feature>
<dbReference type="Gene3D" id="4.10.60.10">
    <property type="entry name" value="Zinc finger, CCHC-type"/>
    <property type="match status" value="1"/>
</dbReference>
<dbReference type="SMART" id="SM00343">
    <property type="entry name" value="ZnF_C2HC"/>
    <property type="match status" value="1"/>
</dbReference>
<dbReference type="Pfam" id="PF14223">
    <property type="entry name" value="Retrotran_gag_2"/>
    <property type="match status" value="1"/>
</dbReference>
<reference evidence="4" key="1">
    <citation type="journal article" date="2019" name="Sci. Rep.">
        <title>Draft genome of Tanacetum cinerariifolium, the natural source of mosquito coil.</title>
        <authorList>
            <person name="Yamashiro T."/>
            <person name="Shiraishi A."/>
            <person name="Satake H."/>
            <person name="Nakayama K."/>
        </authorList>
    </citation>
    <scope>NUCLEOTIDE SEQUENCE</scope>
</reference>
<dbReference type="PROSITE" id="PS50158">
    <property type="entry name" value="ZF_CCHC"/>
    <property type="match status" value="1"/>
</dbReference>
<feature type="region of interest" description="Disordered" evidence="2">
    <location>
        <begin position="336"/>
        <end position="371"/>
    </location>
</feature>
<dbReference type="EMBL" id="BKCJ010244755">
    <property type="protein sequence ID" value="GEZ13749.1"/>
    <property type="molecule type" value="Genomic_DNA"/>
</dbReference>
<name>A0A699I719_TANCI</name>
<dbReference type="GO" id="GO:0003676">
    <property type="term" value="F:nucleic acid binding"/>
    <property type="evidence" value="ECO:0007669"/>
    <property type="project" value="InterPro"/>
</dbReference>
<organism evidence="4">
    <name type="scientific">Tanacetum cinerariifolium</name>
    <name type="common">Dalmatian daisy</name>
    <name type="synonym">Chrysanthemum cinerariifolium</name>
    <dbReference type="NCBI Taxonomy" id="118510"/>
    <lineage>
        <taxon>Eukaryota</taxon>
        <taxon>Viridiplantae</taxon>
        <taxon>Streptophyta</taxon>
        <taxon>Embryophyta</taxon>
        <taxon>Tracheophyta</taxon>
        <taxon>Spermatophyta</taxon>
        <taxon>Magnoliopsida</taxon>
        <taxon>eudicotyledons</taxon>
        <taxon>Gunneridae</taxon>
        <taxon>Pentapetalae</taxon>
        <taxon>asterids</taxon>
        <taxon>campanulids</taxon>
        <taxon>Asterales</taxon>
        <taxon>Asteraceae</taxon>
        <taxon>Asteroideae</taxon>
        <taxon>Anthemideae</taxon>
        <taxon>Anthemidinae</taxon>
        <taxon>Tanacetum</taxon>
    </lineage>
</organism>
<accession>A0A699I719</accession>